<comment type="caution">
    <text evidence="1">The sequence shown here is derived from an EMBL/GenBank/DDBJ whole genome shotgun (WGS) entry which is preliminary data.</text>
</comment>
<proteinExistence type="predicted"/>
<evidence type="ECO:0000313" key="2">
    <source>
        <dbReference type="Proteomes" id="UP000179734"/>
    </source>
</evidence>
<protein>
    <submittedName>
        <fullName evidence="1">Uncharacterized protein</fullName>
    </submittedName>
</protein>
<dbReference type="AlphaFoldDB" id="A0A1S1NJE0"/>
<keyword evidence="2" id="KW-1185">Reference proteome</keyword>
<reference evidence="1 2" key="1">
    <citation type="submission" date="2016-10" db="EMBL/GenBank/DDBJ databases">
        <title>Genome sequence of Mycobacterium talmonii.</title>
        <authorList>
            <person name="Greninger A.L."/>
            <person name="Elliott B."/>
            <person name="Vasireddy S."/>
            <person name="Vasireddy R."/>
        </authorList>
    </citation>
    <scope>NUCLEOTIDE SEQUENCE [LARGE SCALE GENOMIC DNA]</scope>
    <source>
        <strain evidence="2">NE-TNMC-100812</strain>
    </source>
</reference>
<dbReference type="EMBL" id="MLQM01000087">
    <property type="protein sequence ID" value="OHV02525.1"/>
    <property type="molecule type" value="Genomic_DNA"/>
</dbReference>
<dbReference type="RefSeq" id="WP_071027531.1">
    <property type="nucleotide sequence ID" value="NZ_MLQM01000087.1"/>
</dbReference>
<dbReference type="Proteomes" id="UP000179734">
    <property type="component" value="Unassembled WGS sequence"/>
</dbReference>
<evidence type="ECO:0000313" key="1">
    <source>
        <dbReference type="EMBL" id="OHV02525.1"/>
    </source>
</evidence>
<sequence length="113" mass="12122">MADAPTLIAEYRAWLTRCGSYHVTAHDLPDQARHDRAATTVIDADPVTDADAAIAVTRSFVATDDGDTTSSTHHVSYFAVRGLLLEATTTMDGGDVDLVARLAAQTVWKLHAL</sequence>
<gene>
    <name evidence="1" type="ORF">BKN37_15890</name>
</gene>
<accession>A0A1S1NJE0</accession>
<name>A0A1S1NJE0_9MYCO</name>
<organism evidence="1 2">
    <name type="scientific">Mycobacterium talmoniae</name>
    <dbReference type="NCBI Taxonomy" id="1858794"/>
    <lineage>
        <taxon>Bacteria</taxon>
        <taxon>Bacillati</taxon>
        <taxon>Actinomycetota</taxon>
        <taxon>Actinomycetes</taxon>
        <taxon>Mycobacteriales</taxon>
        <taxon>Mycobacteriaceae</taxon>
        <taxon>Mycobacterium</taxon>
    </lineage>
</organism>